<comment type="similarity">
    <text evidence="1 8">Belongs to the cytochrome P450 family.</text>
</comment>
<evidence type="ECO:0000256" key="8">
    <source>
        <dbReference type="RuleBase" id="RU000461"/>
    </source>
</evidence>
<evidence type="ECO:0000256" key="2">
    <source>
        <dbReference type="ARBA" id="ARBA00022617"/>
    </source>
</evidence>
<evidence type="ECO:0000256" key="9">
    <source>
        <dbReference type="SAM" id="Phobius"/>
    </source>
</evidence>
<organism evidence="10 11">
    <name type="scientific">Rhododendron griersonianum</name>
    <dbReference type="NCBI Taxonomy" id="479676"/>
    <lineage>
        <taxon>Eukaryota</taxon>
        <taxon>Viridiplantae</taxon>
        <taxon>Streptophyta</taxon>
        <taxon>Embryophyta</taxon>
        <taxon>Tracheophyta</taxon>
        <taxon>Spermatophyta</taxon>
        <taxon>Magnoliopsida</taxon>
        <taxon>eudicotyledons</taxon>
        <taxon>Gunneridae</taxon>
        <taxon>Pentapetalae</taxon>
        <taxon>asterids</taxon>
        <taxon>Ericales</taxon>
        <taxon>Ericaceae</taxon>
        <taxon>Ericoideae</taxon>
        <taxon>Rhodoreae</taxon>
        <taxon>Rhododendron</taxon>
    </lineage>
</organism>
<sequence>MFSLPLLSFYSLPIFFFFFFIFYLFRFFSNTSQKNFPPSPPKLPILGNLHLLGPYPHRSLHSLAQKYGPLMLLHFGNTPVLVVSSSLSAREILKTHDQAFSSRPKMSIARRLLYDSKDVAFSPYGDYWRQLRSICVLHLLSNKRVQSFRDVREEETALMVEKIRSHSRSSLSSLVNMNDMLVTLTNNIVCRVAMGKKYDGAGEGKKFTELLAGAVELLGVSNVGDHIPWLAWINSITGFDAKVDKVAKGMDEFLEGVVEERRNLSKRENGESGRGSRDSEETQDFVDILLEIERENAAGCSPFQRDTIKALIMDMLGAGTDTTVTTLVWTMTELVRHPKVMKKLQDEVREIARGKPNVTEDDLEKMHYLKAVVKEALRIRAPVPLLVPRESIQDVRVMGYDIAAGTQVLINAWAIARDPLTWEDPEEFRPERFLNNSIDLKGHDFEFIPFGAGRRGCPGTLFAINVNELALANIVHSFDLSLPSGEDLDMTEVNGLAIHRKTPLIVVVSPSSF</sequence>
<dbReference type="GO" id="GO:0004497">
    <property type="term" value="F:monooxygenase activity"/>
    <property type="evidence" value="ECO:0007669"/>
    <property type="project" value="UniProtKB-KW"/>
</dbReference>
<evidence type="ECO:0000256" key="7">
    <source>
        <dbReference type="PIRSR" id="PIRSR602401-1"/>
    </source>
</evidence>
<evidence type="ECO:0000256" key="4">
    <source>
        <dbReference type="ARBA" id="ARBA00023002"/>
    </source>
</evidence>
<dbReference type="InterPro" id="IPR001128">
    <property type="entry name" value="Cyt_P450"/>
</dbReference>
<dbReference type="EMBL" id="JACTNZ010000008">
    <property type="protein sequence ID" value="KAG5536993.1"/>
    <property type="molecule type" value="Genomic_DNA"/>
</dbReference>
<name>A0AAV6J8E1_9ERIC</name>
<keyword evidence="3 7" id="KW-0479">Metal-binding</keyword>
<dbReference type="CDD" id="cd11072">
    <property type="entry name" value="CYP71-like"/>
    <property type="match status" value="1"/>
</dbReference>
<dbReference type="Pfam" id="PF00067">
    <property type="entry name" value="p450"/>
    <property type="match status" value="1"/>
</dbReference>
<evidence type="ECO:0000256" key="5">
    <source>
        <dbReference type="ARBA" id="ARBA00023004"/>
    </source>
</evidence>
<reference evidence="10" key="1">
    <citation type="submission" date="2020-08" db="EMBL/GenBank/DDBJ databases">
        <title>Plant Genome Project.</title>
        <authorList>
            <person name="Zhang R.-G."/>
        </authorList>
    </citation>
    <scope>NUCLEOTIDE SEQUENCE</scope>
    <source>
        <strain evidence="10">WSP0</strain>
        <tissue evidence="10">Leaf</tissue>
    </source>
</reference>
<keyword evidence="4 8" id="KW-0560">Oxidoreductase</keyword>
<evidence type="ECO:0000313" key="10">
    <source>
        <dbReference type="EMBL" id="KAG5536993.1"/>
    </source>
</evidence>
<dbReference type="PANTHER" id="PTHR47955">
    <property type="entry name" value="CYTOCHROME P450 FAMILY 71 PROTEIN"/>
    <property type="match status" value="1"/>
</dbReference>
<keyword evidence="9" id="KW-0812">Transmembrane</keyword>
<dbReference type="GO" id="GO:0005506">
    <property type="term" value="F:iron ion binding"/>
    <property type="evidence" value="ECO:0007669"/>
    <property type="project" value="InterPro"/>
</dbReference>
<comment type="caution">
    <text evidence="10">The sequence shown here is derived from an EMBL/GenBank/DDBJ whole genome shotgun (WGS) entry which is preliminary data.</text>
</comment>
<keyword evidence="6 8" id="KW-0503">Monooxygenase</keyword>
<evidence type="ECO:0000256" key="1">
    <source>
        <dbReference type="ARBA" id="ARBA00010617"/>
    </source>
</evidence>
<keyword evidence="9" id="KW-1133">Transmembrane helix</keyword>
<evidence type="ECO:0000256" key="3">
    <source>
        <dbReference type="ARBA" id="ARBA00022723"/>
    </source>
</evidence>
<dbReference type="InterPro" id="IPR017972">
    <property type="entry name" value="Cyt_P450_CS"/>
</dbReference>
<feature type="transmembrane region" description="Helical" evidence="9">
    <location>
        <begin position="6"/>
        <end position="25"/>
    </location>
</feature>
<dbReference type="Gene3D" id="1.10.630.10">
    <property type="entry name" value="Cytochrome P450"/>
    <property type="match status" value="1"/>
</dbReference>
<dbReference type="InterPro" id="IPR036396">
    <property type="entry name" value="Cyt_P450_sf"/>
</dbReference>
<dbReference type="InterPro" id="IPR002401">
    <property type="entry name" value="Cyt_P450_E_grp-I"/>
</dbReference>
<accession>A0AAV6J8E1</accession>
<evidence type="ECO:0000313" key="11">
    <source>
        <dbReference type="Proteomes" id="UP000823749"/>
    </source>
</evidence>
<evidence type="ECO:0000256" key="6">
    <source>
        <dbReference type="ARBA" id="ARBA00023033"/>
    </source>
</evidence>
<dbReference type="SUPFAM" id="SSF48264">
    <property type="entry name" value="Cytochrome P450"/>
    <property type="match status" value="1"/>
</dbReference>
<proteinExistence type="inferred from homology"/>
<keyword evidence="11" id="KW-1185">Reference proteome</keyword>
<dbReference type="PROSITE" id="PS00086">
    <property type="entry name" value="CYTOCHROME_P450"/>
    <property type="match status" value="1"/>
</dbReference>
<dbReference type="GO" id="GO:0020037">
    <property type="term" value="F:heme binding"/>
    <property type="evidence" value="ECO:0007669"/>
    <property type="project" value="InterPro"/>
</dbReference>
<feature type="binding site" description="axial binding residue" evidence="7">
    <location>
        <position position="457"/>
    </location>
    <ligand>
        <name>heme</name>
        <dbReference type="ChEBI" id="CHEBI:30413"/>
    </ligand>
    <ligandPart>
        <name>Fe</name>
        <dbReference type="ChEBI" id="CHEBI:18248"/>
    </ligandPart>
</feature>
<dbReference type="Proteomes" id="UP000823749">
    <property type="component" value="Chromosome 8"/>
</dbReference>
<gene>
    <name evidence="10" type="ORF">RHGRI_024432</name>
</gene>
<dbReference type="PRINTS" id="PR00463">
    <property type="entry name" value="EP450I"/>
</dbReference>
<keyword evidence="2 7" id="KW-0349">Heme</keyword>
<dbReference type="PANTHER" id="PTHR47955:SF15">
    <property type="entry name" value="CYTOCHROME P450 71A2-LIKE"/>
    <property type="match status" value="1"/>
</dbReference>
<comment type="cofactor">
    <cofactor evidence="7">
        <name>heme</name>
        <dbReference type="ChEBI" id="CHEBI:30413"/>
    </cofactor>
</comment>
<keyword evidence="5 7" id="KW-0408">Iron</keyword>
<dbReference type="FunFam" id="1.10.630.10:FF:000011">
    <property type="entry name" value="Cytochrome P450 83B1"/>
    <property type="match status" value="1"/>
</dbReference>
<protein>
    <recommendedName>
        <fullName evidence="12">Cytochrome P450</fullName>
    </recommendedName>
</protein>
<keyword evidence="9" id="KW-0472">Membrane</keyword>
<dbReference type="GO" id="GO:0016705">
    <property type="term" value="F:oxidoreductase activity, acting on paired donors, with incorporation or reduction of molecular oxygen"/>
    <property type="evidence" value="ECO:0007669"/>
    <property type="project" value="InterPro"/>
</dbReference>
<dbReference type="PRINTS" id="PR00385">
    <property type="entry name" value="P450"/>
</dbReference>
<evidence type="ECO:0008006" key="12">
    <source>
        <dbReference type="Google" id="ProtNLM"/>
    </source>
</evidence>
<dbReference type="AlphaFoldDB" id="A0AAV6J8E1"/>